<comment type="similarity">
    <text evidence="1">Belongs to the WD repeat LST8 family.</text>
</comment>
<feature type="compositionally biased region" description="Low complexity" evidence="5">
    <location>
        <begin position="455"/>
        <end position="466"/>
    </location>
</feature>
<feature type="region of interest" description="Disordered" evidence="5">
    <location>
        <begin position="264"/>
        <end position="292"/>
    </location>
</feature>
<name>A0A6G1G8M7_9PEZI</name>
<feature type="region of interest" description="Disordered" evidence="5">
    <location>
        <begin position="211"/>
        <end position="249"/>
    </location>
</feature>
<dbReference type="GeneID" id="54415435"/>
<dbReference type="EMBL" id="ML975153">
    <property type="protein sequence ID" value="KAF1814427.1"/>
    <property type="molecule type" value="Genomic_DNA"/>
</dbReference>
<reference evidence="8" key="2">
    <citation type="submission" date="2020-04" db="EMBL/GenBank/DDBJ databases">
        <authorList>
            <consortium name="NCBI Genome Project"/>
        </authorList>
    </citation>
    <scope>NUCLEOTIDE SEQUENCE</scope>
    <source>
        <strain evidence="8">CBS 781.70</strain>
    </source>
</reference>
<dbReference type="Pfam" id="PF00400">
    <property type="entry name" value="WD40"/>
    <property type="match status" value="4"/>
</dbReference>
<dbReference type="GO" id="GO:0031931">
    <property type="term" value="C:TORC1 complex"/>
    <property type="evidence" value="ECO:0007669"/>
    <property type="project" value="InterPro"/>
</dbReference>
<dbReference type="InterPro" id="IPR036322">
    <property type="entry name" value="WD40_repeat_dom_sf"/>
</dbReference>
<feature type="compositionally biased region" description="Basic and acidic residues" evidence="5">
    <location>
        <begin position="111"/>
        <end position="122"/>
    </location>
</feature>
<feature type="region of interest" description="Disordered" evidence="5">
    <location>
        <begin position="162"/>
        <end position="181"/>
    </location>
</feature>
<keyword evidence="3" id="KW-0677">Repeat</keyword>
<dbReference type="RefSeq" id="XP_033536058.1">
    <property type="nucleotide sequence ID" value="XM_033674865.1"/>
</dbReference>
<evidence type="ECO:0000313" key="8">
    <source>
        <dbReference type="RefSeq" id="XP_033536058.1"/>
    </source>
</evidence>
<feature type="compositionally biased region" description="Polar residues" evidence="5">
    <location>
        <begin position="268"/>
        <end position="278"/>
    </location>
</feature>
<evidence type="ECO:0000256" key="4">
    <source>
        <dbReference type="PROSITE-ProRule" id="PRU00221"/>
    </source>
</evidence>
<keyword evidence="7" id="KW-1185">Reference proteome</keyword>
<feature type="region of interest" description="Disordered" evidence="5">
    <location>
        <begin position="443"/>
        <end position="482"/>
    </location>
</feature>
<accession>A0A6G1G8M7</accession>
<evidence type="ECO:0000313" key="7">
    <source>
        <dbReference type="Proteomes" id="UP000504638"/>
    </source>
</evidence>
<feature type="repeat" description="WD" evidence="4">
    <location>
        <begin position="973"/>
        <end position="1015"/>
    </location>
</feature>
<dbReference type="GO" id="GO:0031929">
    <property type="term" value="P:TOR signaling"/>
    <property type="evidence" value="ECO:0007669"/>
    <property type="project" value="InterPro"/>
</dbReference>
<dbReference type="PROSITE" id="PS50294">
    <property type="entry name" value="WD_REPEATS_REGION"/>
    <property type="match status" value="1"/>
</dbReference>
<feature type="region of interest" description="Disordered" evidence="5">
    <location>
        <begin position="63"/>
        <end position="82"/>
    </location>
</feature>
<evidence type="ECO:0000256" key="3">
    <source>
        <dbReference type="ARBA" id="ARBA00022737"/>
    </source>
</evidence>
<dbReference type="Proteomes" id="UP000504638">
    <property type="component" value="Unplaced"/>
</dbReference>
<feature type="compositionally biased region" description="Polar residues" evidence="5">
    <location>
        <begin position="145"/>
        <end position="155"/>
    </location>
</feature>
<dbReference type="InterPro" id="IPR015943">
    <property type="entry name" value="WD40/YVTN_repeat-like_dom_sf"/>
</dbReference>
<dbReference type="GO" id="GO:0032956">
    <property type="term" value="P:regulation of actin cytoskeleton organization"/>
    <property type="evidence" value="ECO:0007669"/>
    <property type="project" value="TreeGrafter"/>
</dbReference>
<dbReference type="GO" id="GO:0031932">
    <property type="term" value="C:TORC2 complex"/>
    <property type="evidence" value="ECO:0007669"/>
    <property type="project" value="InterPro"/>
</dbReference>
<dbReference type="InterPro" id="IPR019775">
    <property type="entry name" value="WD40_repeat_CS"/>
</dbReference>
<protein>
    <submittedName>
        <fullName evidence="6 8">WD40 repeat-like protein</fullName>
    </submittedName>
</protein>
<dbReference type="SMART" id="SM00320">
    <property type="entry name" value="WD40"/>
    <property type="match status" value="4"/>
</dbReference>
<feature type="repeat" description="WD" evidence="4">
    <location>
        <begin position="1032"/>
        <end position="1065"/>
    </location>
</feature>
<dbReference type="PROSITE" id="PS50082">
    <property type="entry name" value="WD_REPEATS_2"/>
    <property type="match status" value="2"/>
</dbReference>
<evidence type="ECO:0000256" key="5">
    <source>
        <dbReference type="SAM" id="MobiDB-lite"/>
    </source>
</evidence>
<evidence type="ECO:0000313" key="6">
    <source>
        <dbReference type="EMBL" id="KAF1814427.1"/>
    </source>
</evidence>
<reference evidence="6 8" key="1">
    <citation type="submission" date="2020-01" db="EMBL/GenBank/DDBJ databases">
        <authorList>
            <consortium name="DOE Joint Genome Institute"/>
            <person name="Haridas S."/>
            <person name="Albert R."/>
            <person name="Binder M."/>
            <person name="Bloem J."/>
            <person name="Labutti K."/>
            <person name="Salamov A."/>
            <person name="Andreopoulos B."/>
            <person name="Baker S.E."/>
            <person name="Barry K."/>
            <person name="Bills G."/>
            <person name="Bluhm B.H."/>
            <person name="Cannon C."/>
            <person name="Castanera R."/>
            <person name="Culley D.E."/>
            <person name="Daum C."/>
            <person name="Ezra D."/>
            <person name="Gonzalez J.B."/>
            <person name="Henrissat B."/>
            <person name="Kuo A."/>
            <person name="Liang C."/>
            <person name="Lipzen A."/>
            <person name="Lutzoni F."/>
            <person name="Magnuson J."/>
            <person name="Mondo S."/>
            <person name="Nolan M."/>
            <person name="Ohm R."/>
            <person name="Pangilinan J."/>
            <person name="Park H.-J."/>
            <person name="Ramirez L."/>
            <person name="Alfaro M."/>
            <person name="Sun H."/>
            <person name="Tritt A."/>
            <person name="Yoshinaga Y."/>
            <person name="Zwiers L.-H."/>
            <person name="Turgeon B.G."/>
            <person name="Goodwin S.B."/>
            <person name="Spatafora J.W."/>
            <person name="Crous P.W."/>
            <person name="Grigoriev I.V."/>
        </authorList>
    </citation>
    <scope>NUCLEOTIDE SEQUENCE</scope>
    <source>
        <strain evidence="6 8">CBS 781.70</strain>
    </source>
</reference>
<dbReference type="InterPro" id="IPR001680">
    <property type="entry name" value="WD40_rpt"/>
</dbReference>
<evidence type="ECO:0000256" key="1">
    <source>
        <dbReference type="ARBA" id="ARBA00009890"/>
    </source>
</evidence>
<gene>
    <name evidence="6 8" type="ORF">P152DRAFT_271234</name>
</gene>
<feature type="region of interest" description="Disordered" evidence="5">
    <location>
        <begin position="1118"/>
        <end position="1145"/>
    </location>
</feature>
<keyword evidence="2 4" id="KW-0853">WD repeat</keyword>
<dbReference type="PROSITE" id="PS00678">
    <property type="entry name" value="WD_REPEATS_1"/>
    <property type="match status" value="2"/>
</dbReference>
<feature type="region of interest" description="Disordered" evidence="5">
    <location>
        <begin position="89"/>
        <end position="156"/>
    </location>
</feature>
<evidence type="ECO:0000256" key="2">
    <source>
        <dbReference type="ARBA" id="ARBA00022574"/>
    </source>
</evidence>
<organism evidence="6">
    <name type="scientific">Eremomyces bilateralis CBS 781.70</name>
    <dbReference type="NCBI Taxonomy" id="1392243"/>
    <lineage>
        <taxon>Eukaryota</taxon>
        <taxon>Fungi</taxon>
        <taxon>Dikarya</taxon>
        <taxon>Ascomycota</taxon>
        <taxon>Pezizomycotina</taxon>
        <taxon>Dothideomycetes</taxon>
        <taxon>Dothideomycetes incertae sedis</taxon>
        <taxon>Eremomycetales</taxon>
        <taxon>Eremomycetaceae</taxon>
        <taxon>Eremomyces</taxon>
    </lineage>
</organism>
<dbReference type="SUPFAM" id="SSF50978">
    <property type="entry name" value="WD40 repeat-like"/>
    <property type="match status" value="1"/>
</dbReference>
<dbReference type="Gene3D" id="2.130.10.10">
    <property type="entry name" value="YVTN repeat-like/Quinoprotein amine dehydrogenase"/>
    <property type="match status" value="1"/>
</dbReference>
<dbReference type="OrthoDB" id="10248252at2759"/>
<dbReference type="InterPro" id="IPR037588">
    <property type="entry name" value="MLST8"/>
</dbReference>
<proteinExistence type="inferred from homology"/>
<reference evidence="8" key="3">
    <citation type="submission" date="2025-04" db="UniProtKB">
        <authorList>
            <consortium name="RefSeq"/>
        </authorList>
    </citation>
    <scope>IDENTIFICATION</scope>
    <source>
        <strain evidence="8">CBS 781.70</strain>
    </source>
</reference>
<dbReference type="PANTHER" id="PTHR19842:SF0">
    <property type="entry name" value="TARGET OF RAPAMYCIN COMPLEX SUBUNIT LST8"/>
    <property type="match status" value="1"/>
</dbReference>
<dbReference type="PANTHER" id="PTHR19842">
    <property type="entry name" value="G BETA-LIKE PROTEIN GBL"/>
    <property type="match status" value="1"/>
</dbReference>
<sequence length="1320" mass="145447">MLTASQVNLLEGNFQNVTMAVNRGLSNRVVIDLTLDEDEDELDPQDRENTASALLEGFKSNQKHAAPGDLASQSSKKQRVVDDGSLSSILNGLMQSPVGGPSNDPAPTQAEDVKDFDPRPTSERVLNGRNLTATDGNDRIPRHPSNGTLNPSSLEIRNRRIGEEGPASFRPPPPLKRNVCRRSEPFPKIGLHLLDRALEDSSRLYRGHLRLQSPENAPPSETHDSVKSKAAASNLRLRPVPSKAHLITQTAEHTLKRASLAKKELWSPDNSVSRSAPSESYKEVISPSRPARVSAVQNRTQHTHLPMGTTPKLTFKPLMHTPMQASGTVVGRAATNGFFTHASSNDLVPPPVIVSGTAVQCGSFRYDTKGRDHSGTHFMPDQHAVLVLMKEKLGAPMKDIAAILGRTVNTLNVQWSTRIQRGAGHGPGPRKAALSLLPASVRKELSDSDPTSDTASEASESESQASMPFDAPGVRRQTRRTRPLLNYAEKPLDLDDLDEVIISAPVSATEQTKAGNIQARWERRLKRQQVERLSSRPYLAENTRNSLVNRLRNGSIWEKTPDSDVSWTDSGLHIGFTQAEVSELNSCIRSLGIDATVSVSGDRLWLSADLSEAQLLAISHSAQERLQFRRSLASIQDFLRDARTGMATSPQILLLQGTRRPVMSPSQELRSREIRQTTPSITRSLKRTVYDSLGPSLTFTGTSGSVVSVAWSPQGDMFAAGASCLSEGNDAIYNQPYNVLLGKPSSKTIHELASHRNRSTGLHSTVTQVAFSLDGSSLYSTGYDGHLRRNKVRKSQMREDITCNLHRKVVVMDVSQANLVATGIKRSDKSITIFNYAEYRSEASADESPIRLRSKKAAGKPEAHIFPTCLHWGKHAYTQGYLLAGFGEERDTNSQPEKSGDLCIWDVDHGSKVFDVSPSSSKVFECGWSPHSNQFAAAVVADRHKLNINRGTRTEVRIYPMNINARYSSAIELESPAYDINDVIFSPFDQSIVAAGSTDGKVRVWDLRNPNQVLHTMSHGLPITPLDDDEPLELADTGIRFLSWGRDRHRLFSGSSDGVVKSWDIYQSGSRDCGFVRDHIQLQSAILSGSFSPDFSKLLIGEDKGAIQVLEIGNEDRTLHDAQPFARHDDPRRKRDEAKQKKKEQAEICTFEEELKMQWDLKAGVTATSTPKDTLPRSSSRRGDFTDIVQEIGDSGRSQGRIPTNLFSAPVGRPVDQRRALCPSCQRPTRFKSTDEEKPVAETCDLCHFTCFSCGNQAIVLENDQAVHCSNCGTWELGGLGYQKIHGGVVPLRSKAEECEETETVNLLDEIEDYTSSLYV</sequence>